<dbReference type="Pfam" id="PF13692">
    <property type="entry name" value="Glyco_trans_1_4"/>
    <property type="match status" value="1"/>
</dbReference>
<protein>
    <submittedName>
        <fullName evidence="1">Putative glycosyl transferase</fullName>
    </submittedName>
</protein>
<keyword evidence="1" id="KW-0808">Transferase</keyword>
<comment type="caution">
    <text evidence="1">The sequence shown here is derived from an EMBL/GenBank/DDBJ whole genome shotgun (WGS) entry which is preliminary data.</text>
</comment>
<dbReference type="PATRIC" id="fig|1280952.3.peg.1626"/>
<dbReference type="PANTHER" id="PTHR46656:SF3">
    <property type="entry name" value="PUTATIVE-RELATED"/>
    <property type="match status" value="1"/>
</dbReference>
<keyword evidence="2" id="KW-1185">Reference proteome</keyword>
<proteinExistence type="predicted"/>
<dbReference type="Gene3D" id="3.40.50.2000">
    <property type="entry name" value="Glycogen Phosphorylase B"/>
    <property type="match status" value="1"/>
</dbReference>
<dbReference type="PANTHER" id="PTHR46656">
    <property type="entry name" value="PUTATIVE-RELATED"/>
    <property type="match status" value="1"/>
</dbReference>
<dbReference type="eggNOG" id="COG0438">
    <property type="taxonomic scope" value="Bacteria"/>
</dbReference>
<dbReference type="Proteomes" id="UP000024816">
    <property type="component" value="Unassembled WGS sequence"/>
</dbReference>
<dbReference type="SUPFAM" id="SSF53756">
    <property type="entry name" value="UDP-Glycosyltransferase/glycogen phosphorylase"/>
    <property type="match status" value="1"/>
</dbReference>
<evidence type="ECO:0000313" key="1">
    <source>
        <dbReference type="EMBL" id="KCZ89260.1"/>
    </source>
</evidence>
<reference evidence="1 2" key="1">
    <citation type="journal article" date="2014" name="Antonie Van Leeuwenhoek">
        <title>Hyphomonas beringensis sp. nov. and Hyphomonas chukchiensis sp. nov., isolated from surface seawater of the Bering Sea and Chukchi Sea.</title>
        <authorList>
            <person name="Li C."/>
            <person name="Lai Q."/>
            <person name="Li G."/>
            <person name="Dong C."/>
            <person name="Wang J."/>
            <person name="Liao Y."/>
            <person name="Shao Z."/>
        </authorList>
    </citation>
    <scope>NUCLEOTIDE SEQUENCE [LARGE SCALE GENOMIC DNA]</scope>
    <source>
        <strain evidence="1 2">VP2</strain>
    </source>
</reference>
<name>A0A059FF38_9PROT</name>
<dbReference type="CDD" id="cd01635">
    <property type="entry name" value="Glycosyltransferase_GTB-type"/>
    <property type="match status" value="1"/>
</dbReference>
<dbReference type="GO" id="GO:0016740">
    <property type="term" value="F:transferase activity"/>
    <property type="evidence" value="ECO:0007669"/>
    <property type="project" value="UniProtKB-KW"/>
</dbReference>
<sequence length="391" mass="43449">MILPQPGSGAITFRENSPLVVAGTFQTGNGIGRAARSCYEALRIEGLSPIAVDLSTLFNQADTESVVPLSAMPRSRNGTLILFANAPETERALMALGLRRWHDWRIIGAWAWELPVGPKSWARQARMLSEVWYPSQYVHDALHQKLETSHRIVPHYVPAATDNPRPLLAESNDGVRLRALCIADGRSSLPRKNLLSAIRMFTHAFTGNEKTELVIKCRNLDLFPEYQREVMQAVAQDVRIKLIDRMLPQDEHDSLLARSDVLISPHRAEGFGLNLAEAMARGKAVIATGWSGNLEFMNTQNSILLPYRMIPVADPSGIYKGFDGAQWAEVEIDAGAKALRDLYDSPSTVSNLAEAAHASIRRTLVSDRYTDALFGRNDDPARNREMVRNTL</sequence>
<dbReference type="STRING" id="1280952.HJA_08182"/>
<gene>
    <name evidence="1" type="ORF">HJA_08182</name>
</gene>
<evidence type="ECO:0000313" key="2">
    <source>
        <dbReference type="Proteomes" id="UP000024816"/>
    </source>
</evidence>
<organism evidence="1 2">
    <name type="scientific">Hyphomonas jannaschiana VP2</name>
    <dbReference type="NCBI Taxonomy" id="1280952"/>
    <lineage>
        <taxon>Bacteria</taxon>
        <taxon>Pseudomonadati</taxon>
        <taxon>Pseudomonadota</taxon>
        <taxon>Alphaproteobacteria</taxon>
        <taxon>Hyphomonadales</taxon>
        <taxon>Hyphomonadaceae</taxon>
        <taxon>Hyphomonas</taxon>
    </lineage>
</organism>
<dbReference type="AlphaFoldDB" id="A0A059FF38"/>
<dbReference type="EMBL" id="ARYJ01000004">
    <property type="protein sequence ID" value="KCZ89260.1"/>
    <property type="molecule type" value="Genomic_DNA"/>
</dbReference>
<accession>A0A059FF38</accession>